<protein>
    <recommendedName>
        <fullName evidence="2">G-patch domain-containing protein</fullName>
    </recommendedName>
</protein>
<feature type="region of interest" description="Disordered" evidence="1">
    <location>
        <begin position="212"/>
        <end position="270"/>
    </location>
</feature>
<accession>G0NEC9</accession>
<dbReference type="SMART" id="SM00443">
    <property type="entry name" value="G_patch"/>
    <property type="match status" value="1"/>
</dbReference>
<dbReference type="Pfam" id="PF01585">
    <property type="entry name" value="G-patch"/>
    <property type="match status" value="1"/>
</dbReference>
<sequence length="270" mass="30746">MSILAEPRRKQKISVDPQNLQWKNDDQKFSKKLMEKMGWSEGDGLGRNRQGDSNAVKLKANHSGRGLGADKLADYDSTWISHHDDFADLLVALNKNKEAEPEQTEEEKTQAAEKLSIELKSKSIRRRIHYQKFTRAKDTTNYTDSHKKGILGYGRLKSDNQAPEEPEKSPEKSPENSENSQNSQDSGEDKKEGNNTVSTLSVGDYFAAKMAAMKAKREAAAQAQEGNLEIKTEEKKRLKRLHEQQQQAENGEEEEEEIPKKRKKHTEDEH</sequence>
<dbReference type="Proteomes" id="UP000008068">
    <property type="component" value="Unassembled WGS sequence"/>
</dbReference>
<keyword evidence="4" id="KW-1185">Reference proteome</keyword>
<organism evidence="4">
    <name type="scientific">Caenorhabditis brenneri</name>
    <name type="common">Nematode worm</name>
    <dbReference type="NCBI Taxonomy" id="135651"/>
    <lineage>
        <taxon>Eukaryota</taxon>
        <taxon>Metazoa</taxon>
        <taxon>Ecdysozoa</taxon>
        <taxon>Nematoda</taxon>
        <taxon>Chromadorea</taxon>
        <taxon>Rhabditida</taxon>
        <taxon>Rhabditina</taxon>
        <taxon>Rhabditomorpha</taxon>
        <taxon>Rhabditoidea</taxon>
        <taxon>Rhabditidae</taxon>
        <taxon>Peloderinae</taxon>
        <taxon>Caenorhabditis</taxon>
    </lineage>
</organism>
<feature type="region of interest" description="Disordered" evidence="1">
    <location>
        <begin position="138"/>
        <end position="197"/>
    </location>
</feature>
<dbReference type="STRING" id="135651.G0NEC9"/>
<dbReference type="PROSITE" id="PS50174">
    <property type="entry name" value="G_PATCH"/>
    <property type="match status" value="1"/>
</dbReference>
<dbReference type="eggNOG" id="KOG2809">
    <property type="taxonomic scope" value="Eukaryota"/>
</dbReference>
<reference evidence="4" key="1">
    <citation type="submission" date="2011-07" db="EMBL/GenBank/DDBJ databases">
        <authorList>
            <consortium name="Caenorhabditis brenneri Sequencing and Analysis Consortium"/>
            <person name="Wilson R.K."/>
        </authorList>
    </citation>
    <scope>NUCLEOTIDE SEQUENCE [LARGE SCALE GENOMIC DNA]</scope>
    <source>
        <strain evidence="4">PB2801</strain>
    </source>
</reference>
<dbReference type="InParanoid" id="G0NEC9"/>
<dbReference type="GO" id="GO:0005730">
    <property type="term" value="C:nucleolus"/>
    <property type="evidence" value="ECO:0007669"/>
    <property type="project" value="TreeGrafter"/>
</dbReference>
<evidence type="ECO:0000313" key="4">
    <source>
        <dbReference type="Proteomes" id="UP000008068"/>
    </source>
</evidence>
<feature type="region of interest" description="Disordered" evidence="1">
    <location>
        <begin position="1"/>
        <end position="25"/>
    </location>
</feature>
<gene>
    <name evidence="3" type="ORF">CAEBREN_26338</name>
</gene>
<dbReference type="PANTHER" id="PTHR23149:SF27">
    <property type="entry name" value="PIN2_TERF1-INTERACTING TELOMERASE INHIBITOR 1"/>
    <property type="match status" value="1"/>
</dbReference>
<dbReference type="InterPro" id="IPR000467">
    <property type="entry name" value="G_patch_dom"/>
</dbReference>
<dbReference type="PANTHER" id="PTHR23149">
    <property type="entry name" value="G PATCH DOMAIN CONTAINING PROTEIN"/>
    <property type="match status" value="1"/>
</dbReference>
<dbReference type="OrthoDB" id="29523at2759"/>
<evidence type="ECO:0000256" key="1">
    <source>
        <dbReference type="SAM" id="MobiDB-lite"/>
    </source>
</evidence>
<name>G0NEC9_CAEBE</name>
<dbReference type="OMA" id="PCWDQSS"/>
<dbReference type="EMBL" id="GL379872">
    <property type="protein sequence ID" value="EGT58752.1"/>
    <property type="molecule type" value="Genomic_DNA"/>
</dbReference>
<evidence type="ECO:0000313" key="3">
    <source>
        <dbReference type="EMBL" id="EGT58752.1"/>
    </source>
</evidence>
<feature type="domain" description="G-patch" evidence="2">
    <location>
        <begin position="26"/>
        <end position="72"/>
    </location>
</feature>
<evidence type="ECO:0000259" key="2">
    <source>
        <dbReference type="PROSITE" id="PS50174"/>
    </source>
</evidence>
<dbReference type="HOGENOM" id="CLU_047471_1_0_1"/>
<feature type="compositionally biased region" description="Basic and acidic residues" evidence="1">
    <location>
        <begin position="165"/>
        <end position="175"/>
    </location>
</feature>
<dbReference type="GO" id="GO:0010521">
    <property type="term" value="F:telomerase inhibitor activity"/>
    <property type="evidence" value="ECO:0007669"/>
    <property type="project" value="TreeGrafter"/>
</dbReference>
<proteinExistence type="predicted"/>
<dbReference type="GO" id="GO:0003676">
    <property type="term" value="F:nucleic acid binding"/>
    <property type="evidence" value="ECO:0007669"/>
    <property type="project" value="InterPro"/>
</dbReference>
<dbReference type="FunCoup" id="G0NEC9">
    <property type="interactions" value="1667"/>
</dbReference>
<dbReference type="InterPro" id="IPR050656">
    <property type="entry name" value="PINX1"/>
</dbReference>
<dbReference type="AlphaFoldDB" id="G0NEC9"/>